<feature type="compositionally biased region" description="Low complexity" evidence="1">
    <location>
        <begin position="425"/>
        <end position="447"/>
    </location>
</feature>
<protein>
    <recommendedName>
        <fullName evidence="2">Bulb-type lectin domain-containing protein</fullName>
    </recommendedName>
</protein>
<keyword evidence="4" id="KW-1185">Reference proteome</keyword>
<dbReference type="AlphaFoldDB" id="A0A8K0PGM1"/>
<comment type="caution">
    <text evidence="3">The sequence shown here is derived from an EMBL/GenBank/DDBJ whole genome shotgun (WGS) entry which is preliminary data.</text>
</comment>
<feature type="domain" description="Bulb-type lectin" evidence="2">
    <location>
        <begin position="742"/>
        <end position="857"/>
    </location>
</feature>
<evidence type="ECO:0000313" key="4">
    <source>
        <dbReference type="Proteomes" id="UP000809789"/>
    </source>
</evidence>
<sequence length="858" mass="93648">MALLLAPYNDSMRLGMGFNSYTQTICTGNAVTFTDKQVKSVENPSQVVTYSSKFVERLSDVVKTMNISYSSSIKKGTVEVAGNGNYIDEDKIKQSDTNAIVSVKVVNQTTVIDEKCTFNAIEKIDPNTAAFNDAFGDCYISGFIEGGSFSGIISMRVLDRSKTEKVTTAIKKAAKTGTNDFTLDMDAFTSSSGSLDALKDTETTISVAWMGGGQVKHPSVGWDMNSVYAAAAAFPNQVAKCPQKTWAILTKYKANRSFVEWARGRSISVLEYDSIASYTSELFDNFMEYKQLLKLVQDTISDPTLYTPQVWKPNYVPIETRTLVAVRTALRVEMNKIVRVVDTLSKDPTSLKRILGENSIPTNAYVRTIVRDALESAVSYQIDQGYTPTAVPVAAPAQGESADPKRAESVDSEYVMPSAGPSPPTSSSADTTTMPQQQAPAAQDAYTGSTTSGDALYSQNDFKSMIAPEIWSDVLPILKTTDAAPVQEKAKLSTIPADLASMFPTAPEKDSPPPAPPAKVYELKILAAACGNVDVTDRVQKMVNSDQTMSLKASGIKRLVEGTSQVVEPGWTLVLSFIYQYTDGPMRCFIAKAEEASGATDTTSKYIVNRDSTQAVVVKPTTWTADTWSTTAVIYGAKLFNEQPDLDKIQAALKANLIGPKKVRYLPTSNSFFGDPWVGTMKYSSVFYQVTEGGKMQVATGSEERASLVLTDRRQPDTVNPQAKQPGATYSSALQPERARLYFSKAQSWTIKGGNLAPFLEFENGVQYIFKPDGDFVIQQGNNMIWHSNSGNPSRTKPDNLSLVWQGDGNFCAYDNGTPFWATTTNSSTYLILASQAPYMEVIQLDANNNQTWSKKVA</sequence>
<accession>A0A8K0PGM1</accession>
<evidence type="ECO:0000259" key="2">
    <source>
        <dbReference type="PROSITE" id="PS50927"/>
    </source>
</evidence>
<dbReference type="InterPro" id="IPR036426">
    <property type="entry name" value="Bulb-type_lectin_dom_sf"/>
</dbReference>
<evidence type="ECO:0000256" key="1">
    <source>
        <dbReference type="SAM" id="MobiDB-lite"/>
    </source>
</evidence>
<dbReference type="OrthoDB" id="3231004at2759"/>
<dbReference type="InterPro" id="IPR001480">
    <property type="entry name" value="Bulb-type_lectin_dom"/>
</dbReference>
<reference evidence="3" key="1">
    <citation type="submission" date="2021-07" db="EMBL/GenBank/DDBJ databases">
        <title>Elsinoe batatas strain:CRI-CJ2 Genome sequencing and assembly.</title>
        <authorList>
            <person name="Huang L."/>
        </authorList>
    </citation>
    <scope>NUCLEOTIDE SEQUENCE</scope>
    <source>
        <strain evidence="3">CRI-CJ2</strain>
    </source>
</reference>
<feature type="region of interest" description="Disordered" evidence="1">
    <location>
        <begin position="391"/>
        <end position="452"/>
    </location>
</feature>
<name>A0A8K0PGM1_9PEZI</name>
<dbReference type="EMBL" id="JAESVG020000006">
    <property type="protein sequence ID" value="KAG8626518.1"/>
    <property type="molecule type" value="Genomic_DNA"/>
</dbReference>
<dbReference type="SUPFAM" id="SSF51110">
    <property type="entry name" value="alpha-D-mannose-specific plant lectins"/>
    <property type="match status" value="1"/>
</dbReference>
<dbReference type="PROSITE" id="PS50927">
    <property type="entry name" value="BULB_LECTIN"/>
    <property type="match status" value="1"/>
</dbReference>
<gene>
    <name evidence="3" type="ORF">KVT40_005463</name>
</gene>
<proteinExistence type="predicted"/>
<dbReference type="Gene3D" id="2.90.10.10">
    <property type="entry name" value="Bulb-type lectin domain"/>
    <property type="match status" value="1"/>
</dbReference>
<evidence type="ECO:0000313" key="3">
    <source>
        <dbReference type="EMBL" id="KAG8626518.1"/>
    </source>
</evidence>
<dbReference type="Proteomes" id="UP000809789">
    <property type="component" value="Unassembled WGS sequence"/>
</dbReference>
<organism evidence="3 4">
    <name type="scientific">Elsinoe batatas</name>
    <dbReference type="NCBI Taxonomy" id="2601811"/>
    <lineage>
        <taxon>Eukaryota</taxon>
        <taxon>Fungi</taxon>
        <taxon>Dikarya</taxon>
        <taxon>Ascomycota</taxon>
        <taxon>Pezizomycotina</taxon>
        <taxon>Dothideomycetes</taxon>
        <taxon>Dothideomycetidae</taxon>
        <taxon>Myriangiales</taxon>
        <taxon>Elsinoaceae</taxon>
        <taxon>Elsinoe</taxon>
    </lineage>
</organism>